<name>A0A1V4SXL9_9CLOT</name>
<comment type="caution">
    <text evidence="1">The sequence shown here is derived from an EMBL/GenBank/DDBJ whole genome shotgun (WGS) entry which is preliminary data.</text>
</comment>
<dbReference type="InterPro" id="IPR013321">
    <property type="entry name" value="Arc_rbn_hlx_hlx"/>
</dbReference>
<accession>A0A1V4SXL9</accession>
<evidence type="ECO:0000313" key="1">
    <source>
        <dbReference type="EMBL" id="OPX49375.1"/>
    </source>
</evidence>
<sequence>MFCSKQLNKKCFKRKKSKHSENDLILYIDSPFTKETEIEMKEGYQEMAFLNLEMAMMTDDELKEVNDYENWLCGE</sequence>
<dbReference type="Gene3D" id="1.10.1220.10">
    <property type="entry name" value="Met repressor-like"/>
    <property type="match status" value="1"/>
</dbReference>
<reference evidence="1 2" key="1">
    <citation type="submission" date="2016-02" db="EMBL/GenBank/DDBJ databases">
        <title>Genome sequence of Clostridium thermobutyricum DSM 4928.</title>
        <authorList>
            <person name="Poehlein A."/>
            <person name="Daniel R."/>
        </authorList>
    </citation>
    <scope>NUCLEOTIDE SEQUENCE [LARGE SCALE GENOMIC DNA]</scope>
    <source>
        <strain evidence="1 2">DSM 4928</strain>
    </source>
</reference>
<organism evidence="1 2">
    <name type="scientific">Clostridium thermobutyricum DSM 4928</name>
    <dbReference type="NCBI Taxonomy" id="1121339"/>
    <lineage>
        <taxon>Bacteria</taxon>
        <taxon>Bacillati</taxon>
        <taxon>Bacillota</taxon>
        <taxon>Clostridia</taxon>
        <taxon>Eubacteriales</taxon>
        <taxon>Clostridiaceae</taxon>
        <taxon>Clostridium</taxon>
    </lineage>
</organism>
<dbReference type="AlphaFoldDB" id="A0A1V4SXL9"/>
<dbReference type="GO" id="GO:0006355">
    <property type="term" value="P:regulation of DNA-templated transcription"/>
    <property type="evidence" value="ECO:0007669"/>
    <property type="project" value="InterPro"/>
</dbReference>
<dbReference type="RefSeq" id="WP_002596660.1">
    <property type="nucleotide sequence ID" value="NZ_LTAY01000024.1"/>
</dbReference>
<dbReference type="EMBL" id="LTAY01000024">
    <property type="protein sequence ID" value="OPX49375.1"/>
    <property type="molecule type" value="Genomic_DNA"/>
</dbReference>
<protein>
    <submittedName>
        <fullName evidence="1">Uncharacterized protein</fullName>
    </submittedName>
</protein>
<proteinExistence type="predicted"/>
<evidence type="ECO:0000313" key="2">
    <source>
        <dbReference type="Proteomes" id="UP000191448"/>
    </source>
</evidence>
<gene>
    <name evidence="1" type="ORF">CLTHE_06690</name>
</gene>
<dbReference type="Proteomes" id="UP000191448">
    <property type="component" value="Unassembled WGS sequence"/>
</dbReference>
<dbReference type="OrthoDB" id="1634058at2"/>